<keyword evidence="2" id="KW-0812">Transmembrane</keyword>
<feature type="region of interest" description="Disordered" evidence="1">
    <location>
        <begin position="766"/>
        <end position="848"/>
    </location>
</feature>
<dbReference type="Proteomes" id="UP001195483">
    <property type="component" value="Unassembled WGS sequence"/>
</dbReference>
<evidence type="ECO:0000313" key="3">
    <source>
        <dbReference type="EMBL" id="KAK3583188.1"/>
    </source>
</evidence>
<feature type="transmembrane region" description="Helical" evidence="2">
    <location>
        <begin position="12"/>
        <end position="30"/>
    </location>
</feature>
<protein>
    <submittedName>
        <fullName evidence="3">Uncharacterized protein</fullName>
    </submittedName>
</protein>
<feature type="compositionally biased region" description="Polar residues" evidence="1">
    <location>
        <begin position="108"/>
        <end position="119"/>
    </location>
</feature>
<feature type="compositionally biased region" description="Basic and acidic residues" evidence="1">
    <location>
        <begin position="799"/>
        <end position="848"/>
    </location>
</feature>
<proteinExistence type="predicted"/>
<reference evidence="3" key="3">
    <citation type="submission" date="2023-05" db="EMBL/GenBank/DDBJ databases">
        <authorList>
            <person name="Smith C.H."/>
        </authorList>
    </citation>
    <scope>NUCLEOTIDE SEQUENCE</scope>
    <source>
        <strain evidence="3">CHS0354</strain>
        <tissue evidence="3">Mantle</tissue>
    </source>
</reference>
<feature type="compositionally biased region" description="Polar residues" evidence="1">
    <location>
        <begin position="465"/>
        <end position="486"/>
    </location>
</feature>
<organism evidence="3 4">
    <name type="scientific">Potamilus streckersoni</name>
    <dbReference type="NCBI Taxonomy" id="2493646"/>
    <lineage>
        <taxon>Eukaryota</taxon>
        <taxon>Metazoa</taxon>
        <taxon>Spiralia</taxon>
        <taxon>Lophotrochozoa</taxon>
        <taxon>Mollusca</taxon>
        <taxon>Bivalvia</taxon>
        <taxon>Autobranchia</taxon>
        <taxon>Heteroconchia</taxon>
        <taxon>Palaeoheterodonta</taxon>
        <taxon>Unionida</taxon>
        <taxon>Unionoidea</taxon>
        <taxon>Unionidae</taxon>
        <taxon>Ambleminae</taxon>
        <taxon>Lampsilini</taxon>
        <taxon>Potamilus</taxon>
    </lineage>
</organism>
<dbReference type="AlphaFoldDB" id="A0AAE0S0X6"/>
<accession>A0AAE0S0X6</accession>
<dbReference type="EMBL" id="JAEAOA010001532">
    <property type="protein sequence ID" value="KAK3583188.1"/>
    <property type="molecule type" value="Genomic_DNA"/>
</dbReference>
<feature type="region of interest" description="Disordered" evidence="1">
    <location>
        <begin position="60"/>
        <end position="79"/>
    </location>
</feature>
<feature type="compositionally biased region" description="Basic and acidic residues" evidence="1">
    <location>
        <begin position="631"/>
        <end position="642"/>
    </location>
</feature>
<feature type="compositionally biased region" description="Basic and acidic residues" evidence="1">
    <location>
        <begin position="94"/>
        <end position="107"/>
    </location>
</feature>
<name>A0AAE0S0X6_9BIVA</name>
<feature type="compositionally biased region" description="Basic and acidic residues" evidence="1">
    <location>
        <begin position="714"/>
        <end position="745"/>
    </location>
</feature>
<evidence type="ECO:0000256" key="2">
    <source>
        <dbReference type="SAM" id="Phobius"/>
    </source>
</evidence>
<feature type="compositionally biased region" description="Low complexity" evidence="1">
    <location>
        <begin position="160"/>
        <end position="170"/>
    </location>
</feature>
<evidence type="ECO:0000256" key="1">
    <source>
        <dbReference type="SAM" id="MobiDB-lite"/>
    </source>
</evidence>
<feature type="region of interest" description="Disordered" evidence="1">
    <location>
        <begin position="631"/>
        <end position="675"/>
    </location>
</feature>
<keyword evidence="2" id="KW-1133">Transmembrane helix</keyword>
<evidence type="ECO:0000313" key="4">
    <source>
        <dbReference type="Proteomes" id="UP001195483"/>
    </source>
</evidence>
<feature type="region of interest" description="Disordered" evidence="1">
    <location>
        <begin position="86"/>
        <end position="172"/>
    </location>
</feature>
<comment type="caution">
    <text evidence="3">The sequence shown here is derived from an EMBL/GenBank/DDBJ whole genome shotgun (WGS) entry which is preliminary data.</text>
</comment>
<feature type="region of interest" description="Disordered" evidence="1">
    <location>
        <begin position="699"/>
        <end position="745"/>
    </location>
</feature>
<keyword evidence="4" id="KW-1185">Reference proteome</keyword>
<reference evidence="3" key="2">
    <citation type="journal article" date="2021" name="Genome Biol. Evol.">
        <title>Developing a high-quality reference genome for a parasitic bivalve with doubly uniparental inheritance (Bivalvia: Unionida).</title>
        <authorList>
            <person name="Smith C.H."/>
        </authorList>
    </citation>
    <scope>NUCLEOTIDE SEQUENCE</scope>
    <source>
        <strain evidence="3">CHS0354</strain>
        <tissue evidence="3">Mantle</tissue>
    </source>
</reference>
<feature type="compositionally biased region" description="Basic and acidic residues" evidence="1">
    <location>
        <begin position="493"/>
        <end position="505"/>
    </location>
</feature>
<reference evidence="3" key="1">
    <citation type="journal article" date="2021" name="Genome Biol. Evol.">
        <title>A High-Quality Reference Genome for a Parasitic Bivalve with Doubly Uniparental Inheritance (Bivalvia: Unionida).</title>
        <authorList>
            <person name="Smith C.H."/>
        </authorList>
    </citation>
    <scope>NUCLEOTIDE SEQUENCE</scope>
    <source>
        <strain evidence="3">CHS0354</strain>
    </source>
</reference>
<gene>
    <name evidence="3" type="ORF">CHS0354_025707</name>
</gene>
<feature type="compositionally biased region" description="Basic and acidic residues" evidence="1">
    <location>
        <begin position="766"/>
        <end position="780"/>
    </location>
</feature>
<feature type="compositionally biased region" description="Low complexity" evidence="1">
    <location>
        <begin position="644"/>
        <end position="654"/>
    </location>
</feature>
<sequence length="848" mass="93183">MTASFESAELFPLAALVAVVGIFLMVYVLINCVCGSKSDDKEADLITVTAHNPDAVVTQALSSPQKDPQPGTSSNEIDLNITNHNHSIQNGHISKGENHATDTKTERNGNTSSGSSPRSTGVRGLPEPPKSQSSKEKGRIGQLPEIPVDSKTSPHRSLESSRGNNSGGSSVVKTLSSDLASVKVEKHDQKPKVSDADTDYDHIEDNVTEKMLKRQSNYDHVVLVGDIPKVIPAKTSRNIDDQRLENIYAGVDDDVEVVKASPKPQEHRGGSIGAKTDKYKQLIETDLYDKVENDTYCKVNDLDHYNKETDPYNKVIEVDVCKKVEENKDSNEVKPVMVDMEDDYAHLVEEPFSDDRNVSNQSDPYARVKDDFPYARVKDDPLIKDIDDDPYNKLQDSNEEGDVGMVVSDADYAKGKKGCDEYQTVKKNIIVPTFGIVNPGSHLQSSGTELNSEYAVVSKVRKPSDTTTQDRNSGASPRSSVETASSPLAPPEPPRDYDDGAREDNSVDLGGDNPITSMDFNYIDVTTGHVVEGTQAEEKKEPPYTKVTARESLASMNARIAQNTYEVLPDADNLYATVEGGSGDGVVRRSVVEQNFTLNASTDHYTEIKAGAPAPPSLDSLHMMARVHQGEITKRRSDRKTGDSSSYYNVSPSSPVSPPKTHSRTPSGGDFRVASVTPNEGASMAASFDPDYQSVVVSSSLEESEFDPNYESVDEAKAKTRYESIDESKNKKSSDMRKARGHVYEEVTVPDETAFAKQHALNKHTYEDIKEVHGKRRDEGSVQNSGDVQRGFLGHIRKLSGDHSKVVKRKSNDFKEKDKKRESKRKVSESKESKKSDAKRKSGELDGK</sequence>
<keyword evidence="2" id="KW-0472">Membrane</keyword>
<feature type="region of interest" description="Disordered" evidence="1">
    <location>
        <begin position="458"/>
        <end position="517"/>
    </location>
</feature>